<evidence type="ECO:0000259" key="11">
    <source>
        <dbReference type="Pfam" id="PF00849"/>
    </source>
</evidence>
<name>A0A9J7LN70_BRAFL</name>
<evidence type="ECO:0000256" key="5">
    <source>
        <dbReference type="ARBA" id="ARBA00023235"/>
    </source>
</evidence>
<evidence type="ECO:0000313" key="12">
    <source>
        <dbReference type="Proteomes" id="UP000001554"/>
    </source>
</evidence>
<protein>
    <recommendedName>
        <fullName evidence="7">Pseudouridylate synthase RPUSD2</fullName>
    </recommendedName>
    <alternativeName>
        <fullName evidence="8">RNA pseudouridylate synthase domain-containing protein 2</fullName>
    </alternativeName>
</protein>
<sequence length="524" mass="59108">MGRIYLCLFPLWNVVSRRYLARFCRTLSTSNVGIGHFALCPRERVETTFTPRRKLTQRCNSSFCTAVTMAESHDKEESTKAKRQPSNYTGQAGPSKRAKVDSSKDKSRHNYKHKVFEPTRKTVGFDQVMFNETSSYIENGLRKVQPYFFTFEAFAKGRWLGRTVMDIFSSEFRAHPPEHYEKAIKLGRLLLNGECVKLDTVLKDNDFMQNTVHRHEPPVVADPVQIVEETDDLVVINKPASMPVHPCGGYRHNSVIFVLGKEHGFQNLHPIHRLDRLTSGILIFAKNLETKHRLDAQIKGREVKKVYLARVEGEFPEKAECDKPIFAVKHKLGVCRVCPEGKPAKTTFERVSFDGKSSVVRCFPETGRMHQIRVHLQYLGHPIVNDPLYNSTAWGANRGKGGIDSTSMNDVLGKLVTEETERQGKGGDSSPSPGDHSARTVSSETEHAPSEQSTDLDPKDSDEGSKVKGQGATVDPICDECRVSRRDPTPKELVMYLHALSYEGEGWSYETPPPEWASEGWVED</sequence>
<reference evidence="13" key="2">
    <citation type="submission" date="2025-08" db="UniProtKB">
        <authorList>
            <consortium name="RefSeq"/>
        </authorList>
    </citation>
    <scope>IDENTIFICATION</scope>
    <source>
        <strain evidence="13">S238N-H82</strain>
        <tissue evidence="13">Testes</tissue>
    </source>
</reference>
<dbReference type="PANTHER" id="PTHR21600:SF40">
    <property type="entry name" value="PSEUDOURIDYLATE SYNTHASE RPUSD2"/>
    <property type="match status" value="1"/>
</dbReference>
<feature type="region of interest" description="Disordered" evidence="10">
    <location>
        <begin position="505"/>
        <end position="524"/>
    </location>
</feature>
<dbReference type="PANTHER" id="PTHR21600">
    <property type="entry name" value="MITOCHONDRIAL RNA PSEUDOURIDINE SYNTHASE"/>
    <property type="match status" value="1"/>
</dbReference>
<dbReference type="InterPro" id="IPR006225">
    <property type="entry name" value="PsdUridine_synth_RluC/D"/>
</dbReference>
<feature type="compositionally biased region" description="Basic and acidic residues" evidence="10">
    <location>
        <begin position="456"/>
        <end position="466"/>
    </location>
</feature>
<accession>A0A9J7LN70</accession>
<dbReference type="PROSITE" id="PS01129">
    <property type="entry name" value="PSI_RLU"/>
    <property type="match status" value="1"/>
</dbReference>
<keyword evidence="4" id="KW-0507">mRNA processing</keyword>
<dbReference type="CDD" id="cd02557">
    <property type="entry name" value="PseudoU_synth_ScRIB2"/>
    <property type="match status" value="1"/>
</dbReference>
<dbReference type="InterPro" id="IPR006224">
    <property type="entry name" value="PsdUridine_synth_RluA-like_CS"/>
</dbReference>
<gene>
    <name evidence="13" type="primary">LOC118422483</name>
</gene>
<comment type="catalytic activity">
    <reaction evidence="1">
        <text>a uridine in mRNA = a pseudouridine in mRNA</text>
        <dbReference type="Rhea" id="RHEA:56644"/>
        <dbReference type="Rhea" id="RHEA-COMP:14658"/>
        <dbReference type="Rhea" id="RHEA-COMP:14659"/>
        <dbReference type="ChEBI" id="CHEBI:65314"/>
        <dbReference type="ChEBI" id="CHEBI:65315"/>
    </reaction>
</comment>
<dbReference type="GeneID" id="118422483"/>
<evidence type="ECO:0000256" key="1">
    <source>
        <dbReference type="ARBA" id="ARBA00001166"/>
    </source>
</evidence>
<dbReference type="Proteomes" id="UP000001554">
    <property type="component" value="Chromosome 9"/>
</dbReference>
<dbReference type="FunFam" id="3.30.2350.10:FF:000010">
    <property type="entry name" value="RNA pseudouridine synthase domain-containing 2"/>
    <property type="match status" value="1"/>
</dbReference>
<comment type="function">
    <text evidence="6">Pseudouridine synthase that catalyzes pseudouridylation of mRNAs.</text>
</comment>
<dbReference type="NCBIfam" id="TIGR00005">
    <property type="entry name" value="rluA_subfam"/>
    <property type="match status" value="1"/>
</dbReference>
<dbReference type="GO" id="GO:0006397">
    <property type="term" value="P:mRNA processing"/>
    <property type="evidence" value="ECO:0007669"/>
    <property type="project" value="UniProtKB-KW"/>
</dbReference>
<dbReference type="OMA" id="QTYCKGR"/>
<feature type="domain" description="Pseudouridine synthase RsuA/RluA-like" evidence="11">
    <location>
        <begin position="232"/>
        <end position="377"/>
    </location>
</feature>
<evidence type="ECO:0000313" key="13">
    <source>
        <dbReference type="RefSeq" id="XP_035685987.1"/>
    </source>
</evidence>
<dbReference type="InterPro" id="IPR006145">
    <property type="entry name" value="PsdUridine_synth_RsuA/RluA"/>
</dbReference>
<evidence type="ECO:0000256" key="3">
    <source>
        <dbReference type="ARBA" id="ARBA00022553"/>
    </source>
</evidence>
<dbReference type="KEGG" id="bfo:118422483"/>
<dbReference type="OrthoDB" id="424794at2759"/>
<dbReference type="InterPro" id="IPR020103">
    <property type="entry name" value="PsdUridine_synth_cat_dom_sf"/>
</dbReference>
<dbReference type="InterPro" id="IPR050188">
    <property type="entry name" value="RluA_PseudoU_synthase"/>
</dbReference>
<evidence type="ECO:0000256" key="2">
    <source>
        <dbReference type="ARBA" id="ARBA00010876"/>
    </source>
</evidence>
<evidence type="ECO:0000256" key="10">
    <source>
        <dbReference type="SAM" id="MobiDB-lite"/>
    </source>
</evidence>
<dbReference type="RefSeq" id="XP_035685987.1">
    <property type="nucleotide sequence ID" value="XM_035830094.1"/>
</dbReference>
<evidence type="ECO:0000256" key="4">
    <source>
        <dbReference type="ARBA" id="ARBA00022664"/>
    </source>
</evidence>
<evidence type="ECO:0000256" key="9">
    <source>
        <dbReference type="PIRSR" id="PIRSR606225-1"/>
    </source>
</evidence>
<dbReference type="Gene3D" id="3.30.2350.10">
    <property type="entry name" value="Pseudouridine synthase"/>
    <property type="match status" value="1"/>
</dbReference>
<keyword evidence="3" id="KW-0597">Phosphoprotein</keyword>
<dbReference type="GO" id="GO:0000455">
    <property type="term" value="P:enzyme-directed rRNA pseudouridine synthesis"/>
    <property type="evidence" value="ECO:0000318"/>
    <property type="project" value="GO_Central"/>
</dbReference>
<feature type="region of interest" description="Disordered" evidence="10">
    <location>
        <begin position="74"/>
        <end position="110"/>
    </location>
</feature>
<feature type="active site" evidence="9">
    <location>
        <position position="275"/>
    </location>
</feature>
<keyword evidence="5" id="KW-0413">Isomerase</keyword>
<dbReference type="SUPFAM" id="SSF55120">
    <property type="entry name" value="Pseudouridine synthase"/>
    <property type="match status" value="1"/>
</dbReference>
<feature type="region of interest" description="Disordered" evidence="10">
    <location>
        <begin position="418"/>
        <end position="478"/>
    </location>
</feature>
<dbReference type="Pfam" id="PF00849">
    <property type="entry name" value="PseudoU_synth_2"/>
    <property type="match status" value="1"/>
</dbReference>
<evidence type="ECO:0000256" key="8">
    <source>
        <dbReference type="ARBA" id="ARBA00080257"/>
    </source>
</evidence>
<reference evidence="12" key="1">
    <citation type="journal article" date="2020" name="Nat. Ecol. Evol.">
        <title>Deeply conserved synteny resolves early events in vertebrate evolution.</title>
        <authorList>
            <person name="Simakov O."/>
            <person name="Marletaz F."/>
            <person name="Yue J.X."/>
            <person name="O'Connell B."/>
            <person name="Jenkins J."/>
            <person name="Brandt A."/>
            <person name="Calef R."/>
            <person name="Tung C.H."/>
            <person name="Huang T.K."/>
            <person name="Schmutz J."/>
            <person name="Satoh N."/>
            <person name="Yu J.K."/>
            <person name="Putnam N.H."/>
            <person name="Green R.E."/>
            <person name="Rokhsar D.S."/>
        </authorList>
    </citation>
    <scope>NUCLEOTIDE SEQUENCE [LARGE SCALE GENOMIC DNA]</scope>
    <source>
        <strain evidence="12">S238N-H82</strain>
    </source>
</reference>
<evidence type="ECO:0000256" key="6">
    <source>
        <dbReference type="ARBA" id="ARBA00057241"/>
    </source>
</evidence>
<evidence type="ECO:0000256" key="7">
    <source>
        <dbReference type="ARBA" id="ARBA00072682"/>
    </source>
</evidence>
<comment type="similarity">
    <text evidence="2">Belongs to the pseudouridine synthase RluA family.</text>
</comment>
<proteinExistence type="inferred from homology"/>
<dbReference type="GO" id="GO:0003723">
    <property type="term" value="F:RNA binding"/>
    <property type="evidence" value="ECO:0007669"/>
    <property type="project" value="InterPro"/>
</dbReference>
<dbReference type="AlphaFoldDB" id="A0A9J7LN70"/>
<dbReference type="GO" id="GO:0009982">
    <property type="term" value="F:pseudouridine synthase activity"/>
    <property type="evidence" value="ECO:0000318"/>
    <property type="project" value="GO_Central"/>
</dbReference>
<organism evidence="12 13">
    <name type="scientific">Branchiostoma floridae</name>
    <name type="common">Florida lancelet</name>
    <name type="synonym">Amphioxus</name>
    <dbReference type="NCBI Taxonomy" id="7739"/>
    <lineage>
        <taxon>Eukaryota</taxon>
        <taxon>Metazoa</taxon>
        <taxon>Chordata</taxon>
        <taxon>Cephalochordata</taxon>
        <taxon>Leptocardii</taxon>
        <taxon>Amphioxiformes</taxon>
        <taxon>Branchiostomatidae</taxon>
        <taxon>Branchiostoma</taxon>
    </lineage>
</organism>
<keyword evidence="12" id="KW-1185">Reference proteome</keyword>